<dbReference type="AlphaFoldDB" id="A0A2X1RHI2"/>
<dbReference type="Pfam" id="PF00005">
    <property type="entry name" value="ABC_tran"/>
    <property type="match status" value="1"/>
</dbReference>
<dbReference type="InterPro" id="IPR003439">
    <property type="entry name" value="ABC_transporter-like_ATP-bd"/>
</dbReference>
<dbReference type="GO" id="GO:0140359">
    <property type="term" value="F:ABC-type transporter activity"/>
    <property type="evidence" value="ECO:0007669"/>
    <property type="project" value="InterPro"/>
</dbReference>
<dbReference type="PANTHER" id="PTHR24221">
    <property type="entry name" value="ATP-BINDING CASSETTE SUB-FAMILY B"/>
    <property type="match status" value="1"/>
</dbReference>
<dbReference type="GO" id="GO:0016887">
    <property type="term" value="F:ATP hydrolysis activity"/>
    <property type="evidence" value="ECO:0007669"/>
    <property type="project" value="InterPro"/>
</dbReference>
<evidence type="ECO:0000256" key="1">
    <source>
        <dbReference type="ARBA" id="ARBA00004651"/>
    </source>
</evidence>
<dbReference type="GO" id="GO:0005524">
    <property type="term" value="F:ATP binding"/>
    <property type="evidence" value="ECO:0007669"/>
    <property type="project" value="UniProtKB-KW"/>
</dbReference>
<evidence type="ECO:0000256" key="5">
    <source>
        <dbReference type="ARBA" id="ARBA00022989"/>
    </source>
</evidence>
<feature type="transmembrane region" description="Helical" evidence="8">
    <location>
        <begin position="313"/>
        <end position="333"/>
    </location>
</feature>
<dbReference type="SMART" id="SM00382">
    <property type="entry name" value="AAA"/>
    <property type="match status" value="1"/>
</dbReference>
<dbReference type="InterPro" id="IPR027417">
    <property type="entry name" value="P-loop_NTPase"/>
</dbReference>
<dbReference type="Pfam" id="PF00664">
    <property type="entry name" value="ABC_membrane"/>
    <property type="match status" value="1"/>
</dbReference>
<comment type="subcellular location">
    <subcellularLocation>
        <location evidence="1">Cell membrane</location>
        <topology evidence="1">Multi-pass membrane protein</topology>
    </subcellularLocation>
</comment>
<feature type="transmembrane region" description="Helical" evidence="8">
    <location>
        <begin position="286"/>
        <end position="307"/>
    </location>
</feature>
<sequence>MTTETTETAETESSEPNLLFDDDATITPVDTDAAKHHSGQAALKKITRPVAGTMLAARVLAAISGVLAVAPYVALVHLGALLLTAFQTHTPVDSGQVWFILGLLIDAYLARVGIYMLALAMTHFADVRLSRHIQTQLLDRIAHAPLSWFTATNSGKVRKAVQDDTKQLHMLVAHAPVEVTSAVVMPLSLLVYAFIIDWRLGLLSIATLPVFALLYWVMMRDMGPKTAEMDTKLGNVGATMVEFVTGLAVVKAFGRVGHAHSRYAKAAKEFADFYVGWCKPLLTGNAVALSVVSIAVLLFVNLCGGWLLVQAGYVSAVDVLATTLIALLVPYSLQVLSMGTWVYQLAGAAALRLQDTLDTPVLPEVGSPIHEGLAGVAGETTMAGTSKSQKSVNHVNDISLAGQSKPRFMTPRIPRSFEVAFRDVSFSYGEVLAVDNVSLELQPGTVTALVGPSGSGKSTLATLLARFADPDSGAVTIGGVDLREIPSRELYRLVSFVLQDPQLLRDTIAHNIALGFSGIGADNKPVSLNDIRAAARAAQIDDYIQSLPKGYDTVIGVDTNLSGGQAQRIAIARAILADAPILVMDEATAMSDPDCEAEIQAALSNLARGRTVLAVAHRPASILGAAQIAVMDHGRLVACGTHTQLLATHEPHYQKILQLAGYHEDDGVYEAPAAIPTATERPATPSEGSHA</sequence>
<dbReference type="RefSeq" id="WP_004013658.1">
    <property type="nucleotide sequence ID" value="NZ_JABCUS010000005.1"/>
</dbReference>
<dbReference type="Gene3D" id="1.20.1560.10">
    <property type="entry name" value="ABC transporter type 1, transmembrane domain"/>
    <property type="match status" value="1"/>
</dbReference>
<dbReference type="GO" id="GO:0005886">
    <property type="term" value="C:plasma membrane"/>
    <property type="evidence" value="ECO:0007669"/>
    <property type="project" value="UniProtKB-SubCell"/>
</dbReference>
<keyword evidence="4 9" id="KW-0067">ATP-binding</keyword>
<evidence type="ECO:0000256" key="4">
    <source>
        <dbReference type="ARBA" id="ARBA00022840"/>
    </source>
</evidence>
<dbReference type="PROSITE" id="PS50893">
    <property type="entry name" value="ABC_TRANSPORTER_2"/>
    <property type="match status" value="1"/>
</dbReference>
<evidence type="ECO:0000256" key="3">
    <source>
        <dbReference type="ARBA" id="ARBA00022741"/>
    </source>
</evidence>
<dbReference type="SUPFAM" id="SSF90123">
    <property type="entry name" value="ABC transporter transmembrane region"/>
    <property type="match status" value="1"/>
</dbReference>
<keyword evidence="5 8" id="KW-1133">Transmembrane helix</keyword>
<keyword evidence="2 8" id="KW-0812">Transmembrane</keyword>
<keyword evidence="6 8" id="KW-0472">Membrane</keyword>
<dbReference type="PROSITE" id="PS00211">
    <property type="entry name" value="ABC_TRANSPORTER_1"/>
    <property type="match status" value="1"/>
</dbReference>
<evidence type="ECO:0000313" key="10">
    <source>
        <dbReference type="Proteomes" id="UP000575397"/>
    </source>
</evidence>
<accession>A0A2X1RHI2</accession>
<feature type="transmembrane region" description="Helical" evidence="8">
    <location>
        <begin position="201"/>
        <end position="219"/>
    </location>
</feature>
<feature type="region of interest" description="Disordered" evidence="7">
    <location>
        <begin position="1"/>
        <end position="21"/>
    </location>
</feature>
<dbReference type="PROSITE" id="PS50929">
    <property type="entry name" value="ABC_TM1F"/>
    <property type="match status" value="1"/>
</dbReference>
<dbReference type="InterPro" id="IPR039421">
    <property type="entry name" value="Type_1_exporter"/>
</dbReference>
<dbReference type="InterPro" id="IPR011527">
    <property type="entry name" value="ABC1_TM_dom"/>
</dbReference>
<feature type="transmembrane region" description="Helical" evidence="8">
    <location>
        <begin position="98"/>
        <end position="121"/>
    </location>
</feature>
<dbReference type="PANTHER" id="PTHR24221:SF654">
    <property type="entry name" value="ATP-BINDING CASSETTE SUB-FAMILY B MEMBER 6"/>
    <property type="match status" value="1"/>
</dbReference>
<dbReference type="InterPro" id="IPR036640">
    <property type="entry name" value="ABC1_TM_sf"/>
</dbReference>
<proteinExistence type="predicted"/>
<organism evidence="9 10">
    <name type="scientific">Mobiluncus mulieris</name>
    <dbReference type="NCBI Taxonomy" id="2052"/>
    <lineage>
        <taxon>Bacteria</taxon>
        <taxon>Bacillati</taxon>
        <taxon>Actinomycetota</taxon>
        <taxon>Actinomycetes</taxon>
        <taxon>Actinomycetales</taxon>
        <taxon>Actinomycetaceae</taxon>
        <taxon>Mobiluncus</taxon>
    </lineage>
</organism>
<dbReference type="CDD" id="cd07346">
    <property type="entry name" value="ABC_6TM_exporters"/>
    <property type="match status" value="1"/>
</dbReference>
<gene>
    <name evidence="9" type="ORF">HHJ77_03170</name>
</gene>
<evidence type="ECO:0000256" key="2">
    <source>
        <dbReference type="ARBA" id="ARBA00022692"/>
    </source>
</evidence>
<evidence type="ECO:0000256" key="7">
    <source>
        <dbReference type="SAM" id="MobiDB-lite"/>
    </source>
</evidence>
<feature type="transmembrane region" description="Helical" evidence="8">
    <location>
        <begin position="168"/>
        <end position="195"/>
    </location>
</feature>
<dbReference type="EMBL" id="JABCUS010000005">
    <property type="protein sequence ID" value="NMX02960.1"/>
    <property type="molecule type" value="Genomic_DNA"/>
</dbReference>
<dbReference type="Proteomes" id="UP000575397">
    <property type="component" value="Unassembled WGS sequence"/>
</dbReference>
<dbReference type="SUPFAM" id="SSF52540">
    <property type="entry name" value="P-loop containing nucleoside triphosphate hydrolases"/>
    <property type="match status" value="1"/>
</dbReference>
<evidence type="ECO:0000256" key="6">
    <source>
        <dbReference type="ARBA" id="ARBA00023136"/>
    </source>
</evidence>
<evidence type="ECO:0000313" key="9">
    <source>
        <dbReference type="EMBL" id="NMX02960.1"/>
    </source>
</evidence>
<dbReference type="OrthoDB" id="9806127at2"/>
<feature type="transmembrane region" description="Helical" evidence="8">
    <location>
        <begin position="55"/>
        <end position="86"/>
    </location>
</feature>
<comment type="caution">
    <text evidence="9">The sequence shown here is derived from an EMBL/GenBank/DDBJ whole genome shotgun (WGS) entry which is preliminary data.</text>
</comment>
<dbReference type="InterPro" id="IPR003593">
    <property type="entry name" value="AAA+_ATPase"/>
</dbReference>
<dbReference type="Gene3D" id="3.40.50.300">
    <property type="entry name" value="P-loop containing nucleotide triphosphate hydrolases"/>
    <property type="match status" value="1"/>
</dbReference>
<protein>
    <submittedName>
        <fullName evidence="9">ABC transporter ATP-binding protein</fullName>
    </submittedName>
</protein>
<reference evidence="9 10" key="1">
    <citation type="submission" date="2020-04" db="EMBL/GenBank/DDBJ databases">
        <title>Antimicrobial susceptibility and clonality of vaginal-derived multi-drug resistant Mobiluncus isolates in China.</title>
        <authorList>
            <person name="Zhang X."/>
        </authorList>
    </citation>
    <scope>NUCLEOTIDE SEQUENCE [LARGE SCALE GENOMIC DNA]</scope>
    <source>
        <strain evidence="9 10">12</strain>
    </source>
</reference>
<dbReference type="InterPro" id="IPR017871">
    <property type="entry name" value="ABC_transporter-like_CS"/>
</dbReference>
<keyword evidence="3" id="KW-0547">Nucleotide-binding</keyword>
<name>A0A2X1RHI2_9ACTO</name>
<evidence type="ECO:0000256" key="8">
    <source>
        <dbReference type="SAM" id="Phobius"/>
    </source>
</evidence>